<dbReference type="GO" id="GO:0005886">
    <property type="term" value="C:plasma membrane"/>
    <property type="evidence" value="ECO:0007669"/>
    <property type="project" value="UniProtKB-SubCell"/>
</dbReference>
<feature type="transmembrane region" description="Helical" evidence="6">
    <location>
        <begin position="348"/>
        <end position="370"/>
    </location>
</feature>
<dbReference type="Proteomes" id="UP000556084">
    <property type="component" value="Unassembled WGS sequence"/>
</dbReference>
<dbReference type="PROSITE" id="PS50850">
    <property type="entry name" value="MFS"/>
    <property type="match status" value="1"/>
</dbReference>
<keyword evidence="3 6" id="KW-1133">Transmembrane helix</keyword>
<dbReference type="PANTHER" id="PTHR42718:SF42">
    <property type="entry name" value="EXPORT PROTEIN"/>
    <property type="match status" value="1"/>
</dbReference>
<comment type="caution">
    <text evidence="8">The sequence shown here is derived from an EMBL/GenBank/DDBJ whole genome shotgun (WGS) entry which is preliminary data.</text>
</comment>
<evidence type="ECO:0000256" key="1">
    <source>
        <dbReference type="ARBA" id="ARBA00004651"/>
    </source>
</evidence>
<evidence type="ECO:0000256" key="3">
    <source>
        <dbReference type="ARBA" id="ARBA00022989"/>
    </source>
</evidence>
<dbReference type="InterPro" id="IPR020846">
    <property type="entry name" value="MFS_dom"/>
</dbReference>
<dbReference type="Pfam" id="PF07690">
    <property type="entry name" value="MFS_1"/>
    <property type="match status" value="1"/>
</dbReference>
<proteinExistence type="predicted"/>
<keyword evidence="9" id="KW-1185">Reference proteome</keyword>
<evidence type="ECO:0000313" key="8">
    <source>
        <dbReference type="EMBL" id="MBB4894307.1"/>
    </source>
</evidence>
<dbReference type="PANTHER" id="PTHR42718">
    <property type="entry name" value="MAJOR FACILITATOR SUPERFAMILY MULTIDRUG TRANSPORTER MFSC"/>
    <property type="match status" value="1"/>
</dbReference>
<keyword evidence="2 6" id="KW-0812">Transmembrane</keyword>
<dbReference type="AlphaFoldDB" id="A0A7W7LQU7"/>
<protein>
    <submittedName>
        <fullName evidence="8">EmrB/QacA subfamily drug resistance transporter</fullName>
    </submittedName>
</protein>
<dbReference type="CDD" id="cd17321">
    <property type="entry name" value="MFS_MMR_MDR_like"/>
    <property type="match status" value="1"/>
</dbReference>
<reference evidence="8 9" key="1">
    <citation type="submission" date="2020-08" db="EMBL/GenBank/DDBJ databases">
        <title>Genomic Encyclopedia of Type Strains, Phase III (KMG-III): the genomes of soil and plant-associated and newly described type strains.</title>
        <authorList>
            <person name="Whitman W."/>
        </authorList>
    </citation>
    <scope>NUCLEOTIDE SEQUENCE [LARGE SCALE GENOMIC DNA]</scope>
    <source>
        <strain evidence="8 9">CECT 3266</strain>
    </source>
</reference>
<gene>
    <name evidence="8" type="ORF">FHS39_003341</name>
</gene>
<feature type="transmembrane region" description="Helical" evidence="6">
    <location>
        <begin position="64"/>
        <end position="80"/>
    </location>
</feature>
<dbReference type="InterPro" id="IPR011701">
    <property type="entry name" value="MFS"/>
</dbReference>
<feature type="transmembrane region" description="Helical" evidence="6">
    <location>
        <begin position="24"/>
        <end position="44"/>
    </location>
</feature>
<dbReference type="GO" id="GO:0022857">
    <property type="term" value="F:transmembrane transporter activity"/>
    <property type="evidence" value="ECO:0007669"/>
    <property type="project" value="InterPro"/>
</dbReference>
<dbReference type="EMBL" id="JACHJH010000004">
    <property type="protein sequence ID" value="MBB4894307.1"/>
    <property type="molecule type" value="Genomic_DNA"/>
</dbReference>
<dbReference type="GO" id="GO:0046677">
    <property type="term" value="P:response to antibiotic"/>
    <property type="evidence" value="ECO:0007669"/>
    <property type="project" value="UniProtKB-KW"/>
</dbReference>
<feature type="transmembrane region" description="Helical" evidence="6">
    <location>
        <begin position="176"/>
        <end position="200"/>
    </location>
</feature>
<feature type="domain" description="Major facilitator superfamily (MFS) profile" evidence="7">
    <location>
        <begin position="26"/>
        <end position="499"/>
    </location>
</feature>
<sequence>MTAVSETAAGAGAPPRLPRLPTRWLILAVICLAQLAVLLDNTILNVAIPSLTRDLGATNADIQWVINAYSLVQAGLLLASGSAADRYGRRKLLLAGLALFGLGSLAAALSQSTAQLTAARGGMGVGGALLLTTTLAVVMQVFDAEERPRAIGIWSAVSALGFAAGPPIGGIMLAHFWWGSIFLLNIPVVVIGLIAVRILVPESKNPGGGPPDLLGALLSAAGMTALVYAIIQMPESGWSSTEVLLPAAAGAAILAAFALWEQHTRHPMLDLHFFRDRRFVGAVSGVVLITFGSAGVLFLLTQQLQFVRGYTPLETGLRMAPFALTIVALNFSGVAFRMGARLGRPASIAAGMTLLAGGFTVVACLTDGGYGPLLLGLLLMGTGCALANPAIVEAVMSAIPEDKAGAGAGIDGTMTEVGTSLGVAVLGAVMNSRFTTLLPATATGAASLPAAQSATHTPADRAAVLDAFTSAIQTSQLAGATAVLTGGCITALLLWRAERG</sequence>
<dbReference type="PRINTS" id="PR01036">
    <property type="entry name" value="TCRTETB"/>
</dbReference>
<dbReference type="InterPro" id="IPR036259">
    <property type="entry name" value="MFS_trans_sf"/>
</dbReference>
<feature type="transmembrane region" description="Helical" evidence="6">
    <location>
        <begin position="92"/>
        <end position="109"/>
    </location>
</feature>
<dbReference type="Gene3D" id="1.20.1720.10">
    <property type="entry name" value="Multidrug resistance protein D"/>
    <property type="match status" value="1"/>
</dbReference>
<evidence type="ECO:0000313" key="9">
    <source>
        <dbReference type="Proteomes" id="UP000556084"/>
    </source>
</evidence>
<evidence type="ECO:0000256" key="4">
    <source>
        <dbReference type="ARBA" id="ARBA00023136"/>
    </source>
</evidence>
<feature type="transmembrane region" description="Helical" evidence="6">
    <location>
        <begin position="243"/>
        <end position="260"/>
    </location>
</feature>
<evidence type="ECO:0000259" key="7">
    <source>
        <dbReference type="PROSITE" id="PS50850"/>
    </source>
</evidence>
<evidence type="ECO:0000256" key="5">
    <source>
        <dbReference type="ARBA" id="ARBA00023251"/>
    </source>
</evidence>
<feature type="transmembrane region" description="Helical" evidence="6">
    <location>
        <begin position="121"/>
        <end position="139"/>
    </location>
</feature>
<dbReference type="RefSeq" id="WP_184350105.1">
    <property type="nucleotide sequence ID" value="NZ_JACHJH010000004.1"/>
</dbReference>
<accession>A0A7W7LQU7</accession>
<dbReference type="SUPFAM" id="SSF103473">
    <property type="entry name" value="MFS general substrate transporter"/>
    <property type="match status" value="1"/>
</dbReference>
<feature type="transmembrane region" description="Helical" evidence="6">
    <location>
        <begin position="212"/>
        <end position="231"/>
    </location>
</feature>
<feature type="transmembrane region" description="Helical" evidence="6">
    <location>
        <begin position="319"/>
        <end position="336"/>
    </location>
</feature>
<keyword evidence="4 6" id="KW-0472">Membrane</keyword>
<name>A0A7W7LQU7_9ACTN</name>
<organism evidence="8 9">
    <name type="scientific">Streptomyces olivoverticillatus</name>
    <dbReference type="NCBI Taxonomy" id="66427"/>
    <lineage>
        <taxon>Bacteria</taxon>
        <taxon>Bacillati</taxon>
        <taxon>Actinomycetota</taxon>
        <taxon>Actinomycetes</taxon>
        <taxon>Kitasatosporales</taxon>
        <taxon>Streptomycetaceae</taxon>
        <taxon>Streptomyces</taxon>
    </lineage>
</organism>
<keyword evidence="5" id="KW-0046">Antibiotic resistance</keyword>
<dbReference type="Gene3D" id="1.20.1250.20">
    <property type="entry name" value="MFS general substrate transporter like domains"/>
    <property type="match status" value="1"/>
</dbReference>
<comment type="subcellular location">
    <subcellularLocation>
        <location evidence="1">Cell membrane</location>
        <topology evidence="1">Multi-pass membrane protein</topology>
    </subcellularLocation>
</comment>
<feature type="transmembrane region" description="Helical" evidence="6">
    <location>
        <begin position="280"/>
        <end position="299"/>
    </location>
</feature>
<evidence type="ECO:0000256" key="6">
    <source>
        <dbReference type="SAM" id="Phobius"/>
    </source>
</evidence>
<evidence type="ECO:0000256" key="2">
    <source>
        <dbReference type="ARBA" id="ARBA00022692"/>
    </source>
</evidence>
<feature type="transmembrane region" description="Helical" evidence="6">
    <location>
        <begin position="151"/>
        <end position="170"/>
    </location>
</feature>